<evidence type="ECO:0000313" key="11">
    <source>
        <dbReference type="Proteomes" id="UP001215712"/>
    </source>
</evidence>
<comment type="subcellular location">
    <subcellularLocation>
        <location evidence="1">Membrane</location>
        <topology evidence="1">Multi-pass membrane protein</topology>
    </subcellularLocation>
</comment>
<dbReference type="SUPFAM" id="SSF103473">
    <property type="entry name" value="MFS general substrate transporter"/>
    <property type="match status" value="1"/>
</dbReference>
<reference evidence="10" key="2">
    <citation type="submission" date="2023-01" db="EMBL/GenBank/DDBJ databases">
        <authorList>
            <person name="Petersen C."/>
        </authorList>
    </citation>
    <scope>NUCLEOTIDE SEQUENCE</scope>
    <source>
        <strain evidence="10">IBT 17514</strain>
    </source>
</reference>
<keyword evidence="4 8" id="KW-0812">Transmembrane</keyword>
<keyword evidence="5 8" id="KW-1133">Transmembrane helix</keyword>
<keyword evidence="11" id="KW-1185">Reference proteome</keyword>
<dbReference type="EMBL" id="JAQJAN010000011">
    <property type="protein sequence ID" value="KAJ5718967.1"/>
    <property type="molecule type" value="Genomic_DNA"/>
</dbReference>
<feature type="transmembrane region" description="Helical" evidence="8">
    <location>
        <begin position="123"/>
        <end position="143"/>
    </location>
</feature>
<feature type="transmembrane region" description="Helical" evidence="8">
    <location>
        <begin position="12"/>
        <end position="30"/>
    </location>
</feature>
<feature type="transmembrane region" description="Helical" evidence="8">
    <location>
        <begin position="275"/>
        <end position="296"/>
    </location>
</feature>
<dbReference type="PANTHER" id="PTHR48022">
    <property type="entry name" value="PLASTIDIC GLUCOSE TRANSPORTER 4"/>
    <property type="match status" value="1"/>
</dbReference>
<evidence type="ECO:0000256" key="1">
    <source>
        <dbReference type="ARBA" id="ARBA00004141"/>
    </source>
</evidence>
<evidence type="ECO:0000256" key="5">
    <source>
        <dbReference type="ARBA" id="ARBA00022989"/>
    </source>
</evidence>
<name>A0AAD6HHZ4_9EURO</name>
<dbReference type="PROSITE" id="PS50850">
    <property type="entry name" value="MFS"/>
    <property type="match status" value="1"/>
</dbReference>
<dbReference type="InterPro" id="IPR020846">
    <property type="entry name" value="MFS_dom"/>
</dbReference>
<dbReference type="NCBIfam" id="TIGR00879">
    <property type="entry name" value="SP"/>
    <property type="match status" value="1"/>
</dbReference>
<feature type="transmembrane region" description="Helical" evidence="8">
    <location>
        <begin position="186"/>
        <end position="208"/>
    </location>
</feature>
<organism evidence="10 11">
    <name type="scientific">Penicillium malachiteum</name>
    <dbReference type="NCBI Taxonomy" id="1324776"/>
    <lineage>
        <taxon>Eukaryota</taxon>
        <taxon>Fungi</taxon>
        <taxon>Dikarya</taxon>
        <taxon>Ascomycota</taxon>
        <taxon>Pezizomycotina</taxon>
        <taxon>Eurotiomycetes</taxon>
        <taxon>Eurotiomycetidae</taxon>
        <taxon>Eurotiales</taxon>
        <taxon>Aspergillaceae</taxon>
        <taxon>Penicillium</taxon>
    </lineage>
</organism>
<dbReference type="GO" id="GO:0016020">
    <property type="term" value="C:membrane"/>
    <property type="evidence" value="ECO:0007669"/>
    <property type="project" value="UniProtKB-SubCell"/>
</dbReference>
<dbReference type="InterPro" id="IPR036259">
    <property type="entry name" value="MFS_trans_sf"/>
</dbReference>
<evidence type="ECO:0000256" key="8">
    <source>
        <dbReference type="SAM" id="Phobius"/>
    </source>
</evidence>
<feature type="transmembrane region" description="Helical" evidence="8">
    <location>
        <begin position="341"/>
        <end position="360"/>
    </location>
</feature>
<sequence>MTRFLGMRGNRLNLVALCGVTMPALMSFGYNQVLLGGVLTLRSFNDQFPEIDIANAAPSDKQRVSVIQGTVVALYAIGGLFGALLCIGLGDILGRRRVIMVASVLQLLGVVLMGSAYSFAHLIVSRIILGLGIGGLMATAPVWQSEISPAAKRGTHVVTTGLFGGIGGTIALFLDLGMSFAPGTVGWRFPFVFQALFPLMSIVIICFLPESPRWLIRQNRVGEARDVLAALESIDPNHPKVDAEIKDVQSSLRLTGEGSLRQVFHMGPQRALHRAFISVAAMSFLQLTGVNVITFYTTTIFETYLELGSIMSRVLAAVYQSVALIGGTLCIFTVEGFGRRNLMLAGAAGNTICLALVAGLGSQPLNQTAIHAAVAFIFLYHFSFIVGFAGVPILYATEIAPLKMRGTINGLSLGFFWAFCVLIAEITPIAFEAIGWRLFIIFAAVNLAIVGVVYLFFPETAGHTLEEIDEIFVSSTTIWDPVWVAKRLAQSTGEKLQTQKDLKEEQSDVKVGELCNEH</sequence>
<dbReference type="InterPro" id="IPR003663">
    <property type="entry name" value="Sugar/inositol_transpt"/>
</dbReference>
<dbReference type="GO" id="GO:0005351">
    <property type="term" value="F:carbohydrate:proton symporter activity"/>
    <property type="evidence" value="ECO:0007669"/>
    <property type="project" value="TreeGrafter"/>
</dbReference>
<feature type="domain" description="Major facilitator superfamily (MFS) profile" evidence="9">
    <location>
        <begin position="17"/>
        <end position="461"/>
    </location>
</feature>
<evidence type="ECO:0000256" key="2">
    <source>
        <dbReference type="ARBA" id="ARBA00010992"/>
    </source>
</evidence>
<evidence type="ECO:0000256" key="4">
    <source>
        <dbReference type="ARBA" id="ARBA00022692"/>
    </source>
</evidence>
<keyword evidence="10" id="KW-0762">Sugar transport</keyword>
<evidence type="ECO:0000259" key="9">
    <source>
        <dbReference type="PROSITE" id="PS50850"/>
    </source>
</evidence>
<dbReference type="AlphaFoldDB" id="A0AAD6HHZ4"/>
<dbReference type="Gene3D" id="1.20.1250.20">
    <property type="entry name" value="MFS general substrate transporter like domains"/>
    <property type="match status" value="1"/>
</dbReference>
<feature type="transmembrane region" description="Helical" evidence="8">
    <location>
        <begin position="66"/>
        <end position="86"/>
    </location>
</feature>
<dbReference type="InterPro" id="IPR050360">
    <property type="entry name" value="MFS_Sugar_Transporters"/>
</dbReference>
<protein>
    <submittedName>
        <fullName evidence="10">Sugar transporter</fullName>
    </submittedName>
</protein>
<keyword evidence="3 7" id="KW-0813">Transport</keyword>
<evidence type="ECO:0000256" key="6">
    <source>
        <dbReference type="ARBA" id="ARBA00023136"/>
    </source>
</evidence>
<accession>A0AAD6HHZ4</accession>
<dbReference type="PANTHER" id="PTHR48022:SF45">
    <property type="entry name" value="MAJOR FACILITATOR SUPERFAMILY (MFS) PROFILE DOMAIN-CONTAINING PROTEIN-RELATED"/>
    <property type="match status" value="1"/>
</dbReference>
<feature type="transmembrane region" description="Helical" evidence="8">
    <location>
        <begin position="408"/>
        <end position="430"/>
    </location>
</feature>
<dbReference type="Pfam" id="PF00083">
    <property type="entry name" value="Sugar_tr"/>
    <property type="match status" value="1"/>
</dbReference>
<evidence type="ECO:0000256" key="3">
    <source>
        <dbReference type="ARBA" id="ARBA00022448"/>
    </source>
</evidence>
<feature type="transmembrane region" description="Helical" evidence="8">
    <location>
        <begin position="155"/>
        <end position="174"/>
    </location>
</feature>
<dbReference type="PRINTS" id="PR00171">
    <property type="entry name" value="SUGRTRNSPORT"/>
</dbReference>
<proteinExistence type="inferred from homology"/>
<feature type="transmembrane region" description="Helical" evidence="8">
    <location>
        <begin position="436"/>
        <end position="457"/>
    </location>
</feature>
<comment type="similarity">
    <text evidence="2 7">Belongs to the major facilitator superfamily. Sugar transporter (TC 2.A.1.1) family.</text>
</comment>
<evidence type="ECO:0000313" key="10">
    <source>
        <dbReference type="EMBL" id="KAJ5718967.1"/>
    </source>
</evidence>
<keyword evidence="6 8" id="KW-0472">Membrane</keyword>
<reference evidence="10" key="1">
    <citation type="journal article" date="2023" name="IMA Fungus">
        <title>Comparative genomic study of the Penicillium genus elucidates a diverse pangenome and 15 lateral gene transfer events.</title>
        <authorList>
            <person name="Petersen C."/>
            <person name="Sorensen T."/>
            <person name="Nielsen M.R."/>
            <person name="Sondergaard T.E."/>
            <person name="Sorensen J.L."/>
            <person name="Fitzpatrick D.A."/>
            <person name="Frisvad J.C."/>
            <person name="Nielsen K.L."/>
        </authorList>
    </citation>
    <scope>NUCLEOTIDE SEQUENCE</scope>
    <source>
        <strain evidence="10">IBT 17514</strain>
    </source>
</reference>
<evidence type="ECO:0000256" key="7">
    <source>
        <dbReference type="RuleBase" id="RU003346"/>
    </source>
</evidence>
<gene>
    <name evidence="10" type="ORF">N7493_007422</name>
</gene>
<feature type="transmembrane region" description="Helical" evidence="8">
    <location>
        <begin position="372"/>
        <end position="396"/>
    </location>
</feature>
<dbReference type="InterPro" id="IPR005828">
    <property type="entry name" value="MFS_sugar_transport-like"/>
</dbReference>
<feature type="transmembrane region" description="Helical" evidence="8">
    <location>
        <begin position="98"/>
        <end position="117"/>
    </location>
</feature>
<feature type="transmembrane region" description="Helical" evidence="8">
    <location>
        <begin position="316"/>
        <end position="334"/>
    </location>
</feature>
<dbReference type="Proteomes" id="UP001215712">
    <property type="component" value="Unassembled WGS sequence"/>
</dbReference>
<comment type="caution">
    <text evidence="10">The sequence shown here is derived from an EMBL/GenBank/DDBJ whole genome shotgun (WGS) entry which is preliminary data.</text>
</comment>